<reference evidence="1 2" key="1">
    <citation type="submission" date="2021-10" db="EMBL/GenBank/DDBJ databases">
        <title>Anaerobic single-cell dispensing facilitates the cultivation of human gut bacteria.</title>
        <authorList>
            <person name="Afrizal A."/>
        </authorList>
    </citation>
    <scope>NUCLEOTIDE SEQUENCE [LARGE SCALE GENOMIC DNA]</scope>
    <source>
        <strain evidence="1 2">CLA-AA-H247</strain>
    </source>
</reference>
<dbReference type="EMBL" id="JAJEQD010000004">
    <property type="protein sequence ID" value="MCC2156110.1"/>
    <property type="molecule type" value="Genomic_DNA"/>
</dbReference>
<evidence type="ECO:0000313" key="1">
    <source>
        <dbReference type="EMBL" id="MCC2156110.1"/>
    </source>
</evidence>
<organism evidence="1 2">
    <name type="scientific">Veillonella fallax</name>
    <dbReference type="NCBI Taxonomy" id="2881272"/>
    <lineage>
        <taxon>Bacteria</taxon>
        <taxon>Bacillati</taxon>
        <taxon>Bacillota</taxon>
        <taxon>Negativicutes</taxon>
        <taxon>Veillonellales</taxon>
        <taxon>Veillonellaceae</taxon>
        <taxon>Veillonella</taxon>
    </lineage>
</organism>
<accession>A0ABS8F251</accession>
<evidence type="ECO:0000313" key="2">
    <source>
        <dbReference type="Proteomes" id="UP001198241"/>
    </source>
</evidence>
<comment type="caution">
    <text evidence="1">The sequence shown here is derived from an EMBL/GenBank/DDBJ whole genome shotgun (WGS) entry which is preliminary data.</text>
</comment>
<gene>
    <name evidence="1" type="ORF">LKD20_02985</name>
</gene>
<keyword evidence="2" id="KW-1185">Reference proteome</keyword>
<sequence>MFKRFFVRWFFLTCILSSISFISYAVSLYDLQHSNQYKLLYSDESKDLYMNLSSVQSLRYNPPYYTLKYQTYLIDYNDSSITSSDFIANYNYNNSIEGIARSLDVTNLSFDEAKLALKRAKFKNSGITGTYKLNKVYSFDGSVKVDFVTLDDDIRFEKLDYSYANPFYIGAAYAFEKAYNIVF</sequence>
<name>A0ABS8F251_9FIRM</name>
<proteinExistence type="predicted"/>
<dbReference type="Proteomes" id="UP001198241">
    <property type="component" value="Unassembled WGS sequence"/>
</dbReference>
<protein>
    <submittedName>
        <fullName evidence="1">Uncharacterized protein</fullName>
    </submittedName>
</protein>
<dbReference type="RefSeq" id="WP_227720860.1">
    <property type="nucleotide sequence ID" value="NZ_JAJEQD010000004.1"/>
</dbReference>